<evidence type="ECO:0000256" key="4">
    <source>
        <dbReference type="SAM" id="MobiDB-lite"/>
    </source>
</evidence>
<feature type="compositionally biased region" description="Polar residues" evidence="4">
    <location>
        <begin position="63"/>
        <end position="72"/>
    </location>
</feature>
<feature type="domain" description="Mutator-like transposase" evidence="7">
    <location>
        <begin position="679"/>
        <end position="812"/>
    </location>
</feature>
<evidence type="ECO:0000259" key="6">
    <source>
        <dbReference type="Pfam" id="PF13843"/>
    </source>
</evidence>
<feature type="compositionally biased region" description="Basic and acidic residues" evidence="4">
    <location>
        <begin position="561"/>
        <end position="579"/>
    </location>
</feature>
<sequence>MFRVLADGDIENCLEEIPSDDDSCCSAESDQETHDAQPPTMLLGDVVGERLQSYSFDEEDSEPLSSLRSTLPPQEVATPVAEESTSSSLQTRAPKWKKNYSLSPPGEFTEDVGVPAHILELESITPLALFRMFWSNDLQGIISFQTNLYATQSGKAFTPTTPEEIDVFVAVNLVMGIKKLPSYRDYWCSAPDLHDTYSSMFMPLKRFSWLLHYLHLNDNNVMPARNSPGYDKVYKIHPLLDIMRRNFQHNYRPSEKIAIDESMHNYRPSEKIAIDESMVKFKGRSYLKQYMPKKPIKRGYKIWMICAQSGYCLDFELYTGKQGSEVGKDLGGRVVRQFCSSLRGKNHKVYFDNVFNSYQLQIDLRDGQILACGTVNSNRKLLPKLKEDKDLQRGQHDYRISDTNVSILKWRDKRSVFILSNYHDPKNVGKVTRRERNGETVEISCPEAVIDYNSHMNFVDKFDQLKSCYDIDRKSHKWWHRIFFHFLDCSVVNSFLVYKELQSTSRPELETLTLKNFRRSVYQGLLAPAYVNQRRHHSVDSPRSSGAPSSGPAVIKRHKPTVADEIRLESNRHQPERSTSRRCAKCSTSNTPVRTVWKCKTCNVPLCLRKGKSCFEDFHKKEPRDSQSKTAKLLTPLTAVNPNSTDTGTTQEQNYRETTEVPYLVETDSQENLYLPIQGRRIVNMMYFIQQLQKISSHSSLFDCNLKDMTLIGESRNGLISKYKFKCIMCQKDFIVTNEELASEHNINANLAAATGITSAGIGFSQFKEITACMDLPIFTKSTYLKIQDNVYEKWEATAVESMEIAAIRERDAAIVGRRFGQVLFIGKRPEIVDSRHARGMPLREKESPKLDHQVENNPCRKRRLIFDGSPTLLSSSSDDEKENYLCLVPQTMPYICACVSTGARTFHRLSMTERDKRYLPGHARDDDTKATCLYCDVSVSRGSKAVSSKGFTTSNMWTHVKRYHEKELKNDTPSTSTTEAGPPLKKQATLEHVLNKNVMYDTDDPRAKAITQTIAEQICIDMEPFDIVNKQGFNAPLSSCERHSGENIAENLRQLFQDWGIDEQVRAVVTDNAPNMGLAVTQVGMERIRCMAHSLQLVLRDAMSSHAGILPFRHLGDFLNSCSSVAVQASLPHVKCKTELATEEWVLMEQVVSALTYFEEATKSVSQESACLSDAIPLINSLRRVLERIKNTTAMDDNAYSPEYNAFILNLIAGINDRFDYLETDETFILATALDPRYKLRTFTLQSTSVNASA</sequence>
<dbReference type="SUPFAM" id="SSF53098">
    <property type="entry name" value="Ribonuclease H-like"/>
    <property type="match status" value="1"/>
</dbReference>
<evidence type="ECO:0000256" key="2">
    <source>
        <dbReference type="ARBA" id="ARBA00022771"/>
    </source>
</evidence>
<evidence type="ECO:0000259" key="7">
    <source>
        <dbReference type="Pfam" id="PF20700"/>
    </source>
</evidence>
<dbReference type="InterPro" id="IPR049012">
    <property type="entry name" value="Mutator_transp_dom"/>
</dbReference>
<dbReference type="Pfam" id="PF20700">
    <property type="entry name" value="Mutator"/>
    <property type="match status" value="1"/>
</dbReference>
<dbReference type="InterPro" id="IPR003656">
    <property type="entry name" value="Znf_BED"/>
</dbReference>
<organism evidence="8 9">
    <name type="scientific">Spodoptera exigua</name>
    <name type="common">Beet armyworm</name>
    <name type="synonym">Noctua fulgens</name>
    <dbReference type="NCBI Taxonomy" id="7107"/>
    <lineage>
        <taxon>Eukaryota</taxon>
        <taxon>Metazoa</taxon>
        <taxon>Ecdysozoa</taxon>
        <taxon>Arthropoda</taxon>
        <taxon>Hexapoda</taxon>
        <taxon>Insecta</taxon>
        <taxon>Pterygota</taxon>
        <taxon>Neoptera</taxon>
        <taxon>Endopterygota</taxon>
        <taxon>Lepidoptera</taxon>
        <taxon>Glossata</taxon>
        <taxon>Ditrysia</taxon>
        <taxon>Noctuoidea</taxon>
        <taxon>Noctuidae</taxon>
        <taxon>Amphipyrinae</taxon>
        <taxon>Spodoptera</taxon>
    </lineage>
</organism>
<accession>A0A835G640</accession>
<dbReference type="InterPro" id="IPR012337">
    <property type="entry name" value="RNaseH-like_sf"/>
</dbReference>
<dbReference type="GO" id="GO:0008270">
    <property type="term" value="F:zinc ion binding"/>
    <property type="evidence" value="ECO:0007669"/>
    <property type="project" value="UniProtKB-KW"/>
</dbReference>
<gene>
    <name evidence="8" type="ORF">HW555_011017</name>
</gene>
<feature type="domain" description="BED-type" evidence="5">
    <location>
        <begin position="927"/>
        <end position="965"/>
    </location>
</feature>
<comment type="caution">
    <text evidence="8">The sequence shown here is derived from an EMBL/GenBank/DDBJ whole genome shotgun (WGS) entry which is preliminary data.</text>
</comment>
<feature type="region of interest" description="Disordered" evidence="4">
    <location>
        <begin position="15"/>
        <end position="92"/>
    </location>
</feature>
<keyword evidence="3" id="KW-0862">Zinc</keyword>
<dbReference type="AlphaFoldDB" id="A0A835G640"/>
<dbReference type="GO" id="GO:0003677">
    <property type="term" value="F:DNA binding"/>
    <property type="evidence" value="ECO:0007669"/>
    <property type="project" value="InterPro"/>
</dbReference>
<keyword evidence="2" id="KW-0863">Zinc-finger</keyword>
<dbReference type="PANTHER" id="PTHR46599">
    <property type="entry name" value="PIGGYBAC TRANSPOSABLE ELEMENT-DERIVED PROTEIN 4"/>
    <property type="match status" value="1"/>
</dbReference>
<evidence type="ECO:0000313" key="9">
    <source>
        <dbReference type="Proteomes" id="UP000648187"/>
    </source>
</evidence>
<dbReference type="Pfam" id="PF13843">
    <property type="entry name" value="DDE_Tnp_1_7"/>
    <property type="match status" value="1"/>
</dbReference>
<evidence type="ECO:0000259" key="5">
    <source>
        <dbReference type="Pfam" id="PF02892"/>
    </source>
</evidence>
<dbReference type="PANTHER" id="PTHR46599:SF3">
    <property type="entry name" value="PIGGYBAC TRANSPOSABLE ELEMENT-DERIVED PROTEIN 4"/>
    <property type="match status" value="1"/>
</dbReference>
<feature type="domain" description="PiggyBac transposable element-derived protein" evidence="6">
    <location>
        <begin position="265"/>
        <end position="495"/>
    </location>
</feature>
<proteinExistence type="predicted"/>
<name>A0A835G640_SPOEX</name>
<dbReference type="Proteomes" id="UP000648187">
    <property type="component" value="Unassembled WGS sequence"/>
</dbReference>
<dbReference type="EMBL" id="JACKWZ010000302">
    <property type="protein sequence ID" value="KAF9409727.1"/>
    <property type="molecule type" value="Genomic_DNA"/>
</dbReference>
<evidence type="ECO:0000313" key="8">
    <source>
        <dbReference type="EMBL" id="KAF9409727.1"/>
    </source>
</evidence>
<keyword evidence="1" id="KW-0479">Metal-binding</keyword>
<keyword evidence="9" id="KW-1185">Reference proteome</keyword>
<feature type="region of interest" description="Disordered" evidence="4">
    <location>
        <begin position="533"/>
        <end position="585"/>
    </location>
</feature>
<reference evidence="8" key="1">
    <citation type="submission" date="2020-08" db="EMBL/GenBank/DDBJ databases">
        <title>Spodoptera exigua strain:BAW_Kor-Di-RS1 Genome sequencing and assembly.</title>
        <authorList>
            <person name="Kim J."/>
            <person name="Nam H.Y."/>
            <person name="Kwon M."/>
            <person name="Choi J.H."/>
            <person name="Cho S.R."/>
            <person name="Kim G.-H."/>
        </authorList>
    </citation>
    <scope>NUCLEOTIDE SEQUENCE</scope>
    <source>
        <strain evidence="8">BAW_Kor-Di-RS1</strain>
        <tissue evidence="8">Whole-body</tissue>
    </source>
</reference>
<evidence type="ECO:0000256" key="1">
    <source>
        <dbReference type="ARBA" id="ARBA00022723"/>
    </source>
</evidence>
<evidence type="ECO:0000256" key="3">
    <source>
        <dbReference type="ARBA" id="ARBA00022833"/>
    </source>
</evidence>
<dbReference type="InterPro" id="IPR029526">
    <property type="entry name" value="PGBD"/>
</dbReference>
<feature type="compositionally biased region" description="Low complexity" evidence="4">
    <location>
        <begin position="541"/>
        <end position="553"/>
    </location>
</feature>
<evidence type="ECO:0008006" key="10">
    <source>
        <dbReference type="Google" id="ProtNLM"/>
    </source>
</evidence>
<protein>
    <recommendedName>
        <fullName evidence="10">Transposase</fullName>
    </recommendedName>
</protein>
<dbReference type="Pfam" id="PF02892">
    <property type="entry name" value="zf-BED"/>
    <property type="match status" value="1"/>
</dbReference>